<feature type="transmembrane region" description="Helical" evidence="1">
    <location>
        <begin position="20"/>
        <end position="38"/>
    </location>
</feature>
<keyword evidence="1" id="KW-1133">Transmembrane helix</keyword>
<dbReference type="Proteomes" id="UP000283387">
    <property type="component" value="Unassembled WGS sequence"/>
</dbReference>
<dbReference type="GO" id="GO:0016747">
    <property type="term" value="F:acyltransferase activity, transferring groups other than amino-acyl groups"/>
    <property type="evidence" value="ECO:0007669"/>
    <property type="project" value="InterPro"/>
</dbReference>
<feature type="transmembrane region" description="Helical" evidence="1">
    <location>
        <begin position="93"/>
        <end position="111"/>
    </location>
</feature>
<keyword evidence="4" id="KW-1185">Reference proteome</keyword>
<evidence type="ECO:0000313" key="3">
    <source>
        <dbReference type="EMBL" id="RKD90836.1"/>
    </source>
</evidence>
<feature type="transmembrane region" description="Helical" evidence="1">
    <location>
        <begin position="271"/>
        <end position="293"/>
    </location>
</feature>
<dbReference type="AlphaFoldDB" id="A0A419W5X0"/>
<comment type="caution">
    <text evidence="3">The sequence shown here is derived from an EMBL/GenBank/DDBJ whole genome shotgun (WGS) entry which is preliminary data.</text>
</comment>
<evidence type="ECO:0000259" key="2">
    <source>
        <dbReference type="Pfam" id="PF01757"/>
    </source>
</evidence>
<name>A0A419W5X0_9BACT</name>
<protein>
    <submittedName>
        <fullName evidence="3">Peptidoglycan/LPS O-acetylase OafA/YrhL</fullName>
    </submittedName>
</protein>
<sequence>MIMSFLNLNNFSDTKKHYQILDGLRGVAAIIVVLFHILETFTGGDHTKQIINHGYLAVDFFFVLSGFVIGYAYDDRWGKMSLRDFFKRRLVRLHPMIIVGMLIGAATFYLQDSYFFPAIAQTPVWKMLLVMVIGFTLIPVGHSLDIRGWTEMHPLDGPAWSLFFEYIGNILYALFIRKLSNTFLAILVFIAGAALIHLAVTSPHGDVIGGWSIDPVQLRIGFTRLLYPFLAGLLLSRIAKPGQIKNAFTWASLVLFVFLAIPRIGTHETVWMNGLYDSVTIILIFPLIVYIGASGELKTKLASKLSRFLGDISYPLYIIHYPFIYIYMAWIAKNQEFINTSPYAKTTLVLISAALLLVTVALAHGLFKFYDVPVRKWLSKKFMSKAAK</sequence>
<gene>
    <name evidence="3" type="ORF">BC643_1180</name>
</gene>
<dbReference type="InterPro" id="IPR050879">
    <property type="entry name" value="Acyltransferase_3"/>
</dbReference>
<organism evidence="3 4">
    <name type="scientific">Mangrovibacterium diazotrophicum</name>
    <dbReference type="NCBI Taxonomy" id="1261403"/>
    <lineage>
        <taxon>Bacteria</taxon>
        <taxon>Pseudomonadati</taxon>
        <taxon>Bacteroidota</taxon>
        <taxon>Bacteroidia</taxon>
        <taxon>Marinilabiliales</taxon>
        <taxon>Prolixibacteraceae</taxon>
        <taxon>Mangrovibacterium</taxon>
    </lineage>
</organism>
<reference evidence="3 4" key="1">
    <citation type="submission" date="2018-09" db="EMBL/GenBank/DDBJ databases">
        <title>Genomic Encyclopedia of Archaeal and Bacterial Type Strains, Phase II (KMG-II): from individual species to whole genera.</title>
        <authorList>
            <person name="Goeker M."/>
        </authorList>
    </citation>
    <scope>NUCLEOTIDE SEQUENCE [LARGE SCALE GENOMIC DNA]</scope>
    <source>
        <strain evidence="3 4">DSM 27148</strain>
    </source>
</reference>
<feature type="transmembrane region" description="Helical" evidence="1">
    <location>
        <begin position="216"/>
        <end position="235"/>
    </location>
</feature>
<feature type="transmembrane region" description="Helical" evidence="1">
    <location>
        <begin position="247"/>
        <end position="265"/>
    </location>
</feature>
<feature type="transmembrane region" description="Helical" evidence="1">
    <location>
        <begin position="347"/>
        <end position="367"/>
    </location>
</feature>
<dbReference type="Pfam" id="PF01757">
    <property type="entry name" value="Acyl_transf_3"/>
    <property type="match status" value="1"/>
</dbReference>
<keyword evidence="1" id="KW-0472">Membrane</keyword>
<keyword evidence="1" id="KW-0812">Transmembrane</keyword>
<feature type="domain" description="Acyltransferase 3" evidence="2">
    <location>
        <begin position="20"/>
        <end position="362"/>
    </location>
</feature>
<accession>A0A419W5X0</accession>
<dbReference type="InterPro" id="IPR002656">
    <property type="entry name" value="Acyl_transf_3_dom"/>
</dbReference>
<dbReference type="EMBL" id="RAPN01000001">
    <property type="protein sequence ID" value="RKD90836.1"/>
    <property type="molecule type" value="Genomic_DNA"/>
</dbReference>
<dbReference type="PANTHER" id="PTHR23028">
    <property type="entry name" value="ACETYLTRANSFERASE"/>
    <property type="match status" value="1"/>
</dbReference>
<feature type="transmembrane region" description="Helical" evidence="1">
    <location>
        <begin position="123"/>
        <end position="140"/>
    </location>
</feature>
<proteinExistence type="predicted"/>
<evidence type="ECO:0000313" key="4">
    <source>
        <dbReference type="Proteomes" id="UP000283387"/>
    </source>
</evidence>
<feature type="transmembrane region" description="Helical" evidence="1">
    <location>
        <begin position="183"/>
        <end position="204"/>
    </location>
</feature>
<evidence type="ECO:0000256" key="1">
    <source>
        <dbReference type="SAM" id="Phobius"/>
    </source>
</evidence>
<dbReference type="PANTHER" id="PTHR23028:SF134">
    <property type="entry name" value="PUTATIVE (AFU_ORTHOLOGUE AFUA_4G08520)-RELATED"/>
    <property type="match status" value="1"/>
</dbReference>
<feature type="transmembrane region" description="Helical" evidence="1">
    <location>
        <begin position="50"/>
        <end position="73"/>
    </location>
</feature>
<feature type="transmembrane region" description="Helical" evidence="1">
    <location>
        <begin position="314"/>
        <end position="332"/>
    </location>
</feature>
<feature type="transmembrane region" description="Helical" evidence="1">
    <location>
        <begin position="160"/>
        <end position="176"/>
    </location>
</feature>